<evidence type="ECO:0000313" key="1">
    <source>
        <dbReference type="EMBL" id="TAI47333.1"/>
    </source>
</evidence>
<evidence type="ECO:0000313" key="2">
    <source>
        <dbReference type="Proteomes" id="UP000291981"/>
    </source>
</evidence>
<name>A0A4Q8QFK4_9FLAO</name>
<organism evidence="1 2">
    <name type="scientific">Flagellimonas allohymeniacidonis</name>
    <dbReference type="NCBI Taxonomy" id="2517819"/>
    <lineage>
        <taxon>Bacteria</taxon>
        <taxon>Pseudomonadati</taxon>
        <taxon>Bacteroidota</taxon>
        <taxon>Flavobacteriia</taxon>
        <taxon>Flavobacteriales</taxon>
        <taxon>Flavobacteriaceae</taxon>
        <taxon>Flagellimonas</taxon>
    </lineage>
</organism>
<sequence length="650" mass="74089">MVRYLTHVFFQFVFWVFILGHPLVLKSQEQQRYTGSFEIGSYQGDADYAYRLFEADTLLEGPFHMQSSNLDALLKDGDETFVFDGSFKDGEADGFWRFEFGSYTTDGNTRLVDGQYRLNINGTRFEAYGVINQGKPNGQWIFMVNELVNSSLQSNLFRSVISFEKGVPQRNVRIENEKSTLVGRFLRNGLAHDVWSRYDKENTNTSESWVFDEGLLNQITYEDEEGSTETAVFTESQLETKIVALNKAYLNLLNLMGDATVNERAENDIAFLLLQNHGYYQKITDILSHLGKTSFMPEFRVKVPQITKDSAEIISLDTIVDLYAKATLASELLLNNTQLQIIARSDTEVDFLYKALQKIDSDFLQPLKQLKEYHESGITGYLTTELLLQRLFPNGRPTANITVEIEKDGVLSAQTFTGPDAKTYNFESSTVTALEHMARYAQTSADSIASILNKKLASEQKQQELVELERGLIAQIKQLNLVIDSVGSNLPNEVSKTLAAIKKFGENKLQAYTAIQDNDTKVARGTELAECLKELNRLAIVIAGLPEEQRQLKEKYQDAVWNPFMATIMDEAVKKRIMSAYENVLIPYLLLSIQSELSCDNTPQFNKLLEQIHMRMYELRDENTTKLERKLKRERDPQIVLGLFNIQSKK</sequence>
<reference evidence="1 2" key="1">
    <citation type="submission" date="2019-02" db="EMBL/GenBank/DDBJ databases">
        <title>Draft genome sequence of Muricauda sp. 176CP4-71.</title>
        <authorList>
            <person name="Park J.-S."/>
        </authorList>
    </citation>
    <scope>NUCLEOTIDE SEQUENCE [LARGE SCALE GENOMIC DNA]</scope>
    <source>
        <strain evidence="1 2">176CP4-71</strain>
    </source>
</reference>
<gene>
    <name evidence="1" type="ORF">EW142_11680</name>
</gene>
<dbReference type="Proteomes" id="UP000291981">
    <property type="component" value="Unassembled WGS sequence"/>
</dbReference>
<dbReference type="RefSeq" id="WP_130614049.1">
    <property type="nucleotide sequence ID" value="NZ_SGIU01000002.1"/>
</dbReference>
<dbReference type="AlphaFoldDB" id="A0A4Q8QFK4"/>
<dbReference type="OrthoDB" id="831785at2"/>
<proteinExistence type="predicted"/>
<dbReference type="EMBL" id="SGIU01000002">
    <property type="protein sequence ID" value="TAI47333.1"/>
    <property type="molecule type" value="Genomic_DNA"/>
</dbReference>
<accession>A0A4Q8QFK4</accession>
<comment type="caution">
    <text evidence="1">The sequence shown here is derived from an EMBL/GenBank/DDBJ whole genome shotgun (WGS) entry which is preliminary data.</text>
</comment>
<protein>
    <submittedName>
        <fullName evidence="1">Uncharacterized protein</fullName>
    </submittedName>
</protein>
<keyword evidence="2" id="KW-1185">Reference proteome</keyword>